<comment type="caution">
    <text evidence="5">The sequence shown here is derived from an EMBL/GenBank/DDBJ whole genome shotgun (WGS) entry which is preliminary data.</text>
</comment>
<dbReference type="Gene3D" id="3.40.50.150">
    <property type="entry name" value="Vaccinia Virus protein VP39"/>
    <property type="match status" value="1"/>
</dbReference>
<evidence type="ECO:0000256" key="2">
    <source>
        <dbReference type="ARBA" id="ARBA00022679"/>
    </source>
</evidence>
<evidence type="ECO:0000256" key="3">
    <source>
        <dbReference type="ARBA" id="ARBA00022691"/>
    </source>
</evidence>
<dbReference type="PANTHER" id="PTHR43712">
    <property type="entry name" value="PUTATIVE (AFU_ORTHOLOGUE AFUA_4G14580)-RELATED"/>
    <property type="match status" value="1"/>
</dbReference>
<gene>
    <name evidence="5" type="ORF">KHLLAP_LOCUS7513</name>
</gene>
<keyword evidence="1" id="KW-0489">Methyltransferase</keyword>
<dbReference type="InterPro" id="IPR029063">
    <property type="entry name" value="SAM-dependent_MTases_sf"/>
</dbReference>
<dbReference type="AlphaFoldDB" id="A0AAI8VMI0"/>
<dbReference type="PANTHER" id="PTHR43712:SF17">
    <property type="entry name" value="O-METHYLTRANSFERASE"/>
    <property type="match status" value="1"/>
</dbReference>
<feature type="domain" description="O-methyltransferase C-terminal" evidence="4">
    <location>
        <begin position="30"/>
        <end position="112"/>
    </location>
</feature>
<dbReference type="SUPFAM" id="SSF53335">
    <property type="entry name" value="S-adenosyl-L-methionine-dependent methyltransferases"/>
    <property type="match status" value="1"/>
</dbReference>
<accession>A0AAI8VMI0</accession>
<dbReference type="EMBL" id="CAUWAG010000010">
    <property type="protein sequence ID" value="CAJ2507045.1"/>
    <property type="molecule type" value="Genomic_DNA"/>
</dbReference>
<sequence>MGWSYTGRHVPAEIQATIEDALEVLSLEEPGAREYFMHSVLCDWPDDVCLTIVARIFEAMKPRYSKFIVYEIVIPATGADCQATAVDWMMMVMFSSSERTEDDWLSFFERGGLKVRNIWSMENILESLIECELAAPDPYRSMSTCV</sequence>
<dbReference type="InterPro" id="IPR001077">
    <property type="entry name" value="COMT_C"/>
</dbReference>
<evidence type="ECO:0000259" key="4">
    <source>
        <dbReference type="Pfam" id="PF00891"/>
    </source>
</evidence>
<reference evidence="5" key="1">
    <citation type="submission" date="2023-10" db="EMBL/GenBank/DDBJ databases">
        <authorList>
            <person name="Hackl T."/>
        </authorList>
    </citation>
    <scope>NUCLEOTIDE SEQUENCE</scope>
</reference>
<keyword evidence="3" id="KW-0949">S-adenosyl-L-methionine</keyword>
<evidence type="ECO:0000313" key="5">
    <source>
        <dbReference type="EMBL" id="CAJ2507045.1"/>
    </source>
</evidence>
<dbReference type="Pfam" id="PF00891">
    <property type="entry name" value="Methyltransf_2"/>
    <property type="match status" value="1"/>
</dbReference>
<evidence type="ECO:0000256" key="1">
    <source>
        <dbReference type="ARBA" id="ARBA00022603"/>
    </source>
</evidence>
<dbReference type="Proteomes" id="UP001295740">
    <property type="component" value="Unassembled WGS sequence"/>
</dbReference>
<proteinExistence type="predicted"/>
<dbReference type="GO" id="GO:0008171">
    <property type="term" value="F:O-methyltransferase activity"/>
    <property type="evidence" value="ECO:0007669"/>
    <property type="project" value="InterPro"/>
</dbReference>
<keyword evidence="6" id="KW-1185">Reference proteome</keyword>
<organism evidence="5 6">
    <name type="scientific">Anthostomella pinea</name>
    <dbReference type="NCBI Taxonomy" id="933095"/>
    <lineage>
        <taxon>Eukaryota</taxon>
        <taxon>Fungi</taxon>
        <taxon>Dikarya</taxon>
        <taxon>Ascomycota</taxon>
        <taxon>Pezizomycotina</taxon>
        <taxon>Sordariomycetes</taxon>
        <taxon>Xylariomycetidae</taxon>
        <taxon>Xylariales</taxon>
        <taxon>Xylariaceae</taxon>
        <taxon>Anthostomella</taxon>
    </lineage>
</organism>
<name>A0AAI8VMI0_9PEZI</name>
<dbReference type="InterPro" id="IPR016461">
    <property type="entry name" value="COMT-like"/>
</dbReference>
<evidence type="ECO:0000313" key="6">
    <source>
        <dbReference type="Proteomes" id="UP001295740"/>
    </source>
</evidence>
<dbReference type="GO" id="GO:0032259">
    <property type="term" value="P:methylation"/>
    <property type="evidence" value="ECO:0007669"/>
    <property type="project" value="UniProtKB-KW"/>
</dbReference>
<protein>
    <submittedName>
        <fullName evidence="5">Uu.00g082310.m01.CDS01</fullName>
    </submittedName>
</protein>
<dbReference type="PROSITE" id="PS51683">
    <property type="entry name" value="SAM_OMT_II"/>
    <property type="match status" value="1"/>
</dbReference>
<keyword evidence="2" id="KW-0808">Transferase</keyword>